<dbReference type="PANTHER" id="PTHR14269">
    <property type="entry name" value="CDP-DIACYLGLYCEROL--GLYCEROL-3-PHOSPHATE 3-PHOSPHATIDYLTRANSFERASE-RELATED"/>
    <property type="match status" value="1"/>
</dbReference>
<keyword evidence="1" id="KW-0378">Hydrolase</keyword>
<protein>
    <submittedName>
        <fullName evidence="1">HAD hydrolase</fullName>
    </submittedName>
</protein>
<sequence>MLRIRSNIIPARRSLSSAFQTLRNIQTNVPTTRPPLAFAFDIDGVLMTGPNAVPVANKALRILEGNNPFKTKIPYILLTNGGGSTEQARSAKLSKQLGIEITPRQVIQAHTILKDSVGKYADLPVLVLGGKGTELREVAHSYGFRKVFTSLDILASNPSIQPFVSLASIDTSSTVPIDLSTTPISAVFVFHDPRNWFNDVQVVLDVIQSGGVIGGPYIESSNPIEVIFCNPDLIWKSEFPQPRLGQGAFREAFQAVYKALNGSTYPHVVQYGKPTAATYNFAEKVLTSMLQELYGPADSSPTVYMIGDNPESDIAGANAAGWSSVLVHTGVFDPKKGPPKHTPTHQATDVEQAVIWAIQREAVVRGRQSSR</sequence>
<organism evidence="1 2">
    <name type="scientific">Dendrothele bispora (strain CBS 962.96)</name>
    <dbReference type="NCBI Taxonomy" id="1314807"/>
    <lineage>
        <taxon>Eukaryota</taxon>
        <taxon>Fungi</taxon>
        <taxon>Dikarya</taxon>
        <taxon>Basidiomycota</taxon>
        <taxon>Agaricomycotina</taxon>
        <taxon>Agaricomycetes</taxon>
        <taxon>Agaricomycetidae</taxon>
        <taxon>Agaricales</taxon>
        <taxon>Agaricales incertae sedis</taxon>
        <taxon>Dendrothele</taxon>
    </lineage>
</organism>
<evidence type="ECO:0000313" key="1">
    <source>
        <dbReference type="EMBL" id="THV06710.1"/>
    </source>
</evidence>
<name>A0A4S8MU09_DENBC</name>
<accession>A0A4S8MU09</accession>
<dbReference type="OrthoDB" id="10251048at2759"/>
<dbReference type="Pfam" id="PF13242">
    <property type="entry name" value="Hydrolase_like"/>
    <property type="match status" value="1"/>
</dbReference>
<dbReference type="NCBIfam" id="TIGR01456">
    <property type="entry name" value="CECR5"/>
    <property type="match status" value="1"/>
</dbReference>
<evidence type="ECO:0000313" key="2">
    <source>
        <dbReference type="Proteomes" id="UP000297245"/>
    </source>
</evidence>
<dbReference type="EMBL" id="ML179041">
    <property type="protein sequence ID" value="THV06710.1"/>
    <property type="molecule type" value="Genomic_DNA"/>
</dbReference>
<dbReference type="GO" id="GO:0046474">
    <property type="term" value="P:glycerophospholipid biosynthetic process"/>
    <property type="evidence" value="ECO:0007669"/>
    <property type="project" value="TreeGrafter"/>
</dbReference>
<dbReference type="GO" id="GO:0016787">
    <property type="term" value="F:hydrolase activity"/>
    <property type="evidence" value="ECO:0007669"/>
    <property type="project" value="UniProtKB-KW"/>
</dbReference>
<dbReference type="Pfam" id="PF13344">
    <property type="entry name" value="Hydrolase_6"/>
    <property type="match status" value="1"/>
</dbReference>
<dbReference type="Proteomes" id="UP000297245">
    <property type="component" value="Unassembled WGS sequence"/>
</dbReference>
<dbReference type="InterPro" id="IPR036412">
    <property type="entry name" value="HAD-like_sf"/>
</dbReference>
<dbReference type="InterPro" id="IPR006353">
    <property type="entry name" value="HAD-SF_hydro_IIA_CECR5"/>
</dbReference>
<dbReference type="InterPro" id="IPR023214">
    <property type="entry name" value="HAD_sf"/>
</dbReference>
<dbReference type="InterPro" id="IPR006357">
    <property type="entry name" value="HAD-SF_hydro_IIA"/>
</dbReference>
<dbReference type="PANTHER" id="PTHR14269:SF4">
    <property type="entry name" value="CAT EYE SYNDROME CRITICAL REGION PROTEIN 5"/>
    <property type="match status" value="1"/>
</dbReference>
<reference evidence="1 2" key="1">
    <citation type="journal article" date="2019" name="Nat. Ecol. Evol.">
        <title>Megaphylogeny resolves global patterns of mushroom evolution.</title>
        <authorList>
            <person name="Varga T."/>
            <person name="Krizsan K."/>
            <person name="Foldi C."/>
            <person name="Dima B."/>
            <person name="Sanchez-Garcia M."/>
            <person name="Sanchez-Ramirez S."/>
            <person name="Szollosi G.J."/>
            <person name="Szarkandi J.G."/>
            <person name="Papp V."/>
            <person name="Albert L."/>
            <person name="Andreopoulos W."/>
            <person name="Angelini C."/>
            <person name="Antonin V."/>
            <person name="Barry K.W."/>
            <person name="Bougher N.L."/>
            <person name="Buchanan P."/>
            <person name="Buyck B."/>
            <person name="Bense V."/>
            <person name="Catcheside P."/>
            <person name="Chovatia M."/>
            <person name="Cooper J."/>
            <person name="Damon W."/>
            <person name="Desjardin D."/>
            <person name="Finy P."/>
            <person name="Geml J."/>
            <person name="Haridas S."/>
            <person name="Hughes K."/>
            <person name="Justo A."/>
            <person name="Karasinski D."/>
            <person name="Kautmanova I."/>
            <person name="Kiss B."/>
            <person name="Kocsube S."/>
            <person name="Kotiranta H."/>
            <person name="LaButti K.M."/>
            <person name="Lechner B.E."/>
            <person name="Liimatainen K."/>
            <person name="Lipzen A."/>
            <person name="Lukacs Z."/>
            <person name="Mihaltcheva S."/>
            <person name="Morgado L.N."/>
            <person name="Niskanen T."/>
            <person name="Noordeloos M.E."/>
            <person name="Ohm R.A."/>
            <person name="Ortiz-Santana B."/>
            <person name="Ovrebo C."/>
            <person name="Racz N."/>
            <person name="Riley R."/>
            <person name="Savchenko A."/>
            <person name="Shiryaev A."/>
            <person name="Soop K."/>
            <person name="Spirin V."/>
            <person name="Szebenyi C."/>
            <person name="Tomsovsky M."/>
            <person name="Tulloss R.E."/>
            <person name="Uehling J."/>
            <person name="Grigoriev I.V."/>
            <person name="Vagvolgyi C."/>
            <person name="Papp T."/>
            <person name="Martin F.M."/>
            <person name="Miettinen O."/>
            <person name="Hibbett D.S."/>
            <person name="Nagy L.G."/>
        </authorList>
    </citation>
    <scope>NUCLEOTIDE SEQUENCE [LARGE SCALE GENOMIC DNA]</scope>
    <source>
        <strain evidence="1 2">CBS 962.96</strain>
    </source>
</reference>
<dbReference type="InterPro" id="IPR050324">
    <property type="entry name" value="CDP-alcohol_PTase-I"/>
</dbReference>
<proteinExistence type="predicted"/>
<keyword evidence="2" id="KW-1185">Reference proteome</keyword>
<dbReference type="Gene3D" id="3.40.50.1000">
    <property type="entry name" value="HAD superfamily/HAD-like"/>
    <property type="match status" value="2"/>
</dbReference>
<dbReference type="SUPFAM" id="SSF56784">
    <property type="entry name" value="HAD-like"/>
    <property type="match status" value="1"/>
</dbReference>
<dbReference type="GO" id="GO:0005739">
    <property type="term" value="C:mitochondrion"/>
    <property type="evidence" value="ECO:0007669"/>
    <property type="project" value="TreeGrafter"/>
</dbReference>
<dbReference type="AlphaFoldDB" id="A0A4S8MU09"/>
<dbReference type="NCBIfam" id="TIGR01460">
    <property type="entry name" value="HAD-SF-IIA"/>
    <property type="match status" value="1"/>
</dbReference>
<gene>
    <name evidence="1" type="ORF">K435DRAFT_773059</name>
</gene>